<evidence type="ECO:0000256" key="2">
    <source>
        <dbReference type="ARBA" id="ARBA00022723"/>
    </source>
</evidence>
<evidence type="ECO:0000256" key="3">
    <source>
        <dbReference type="ARBA" id="ARBA00022737"/>
    </source>
</evidence>
<dbReference type="EMBL" id="JAPEVB010000001">
    <property type="protein sequence ID" value="KAJ4395941.1"/>
    <property type="molecule type" value="Genomic_DNA"/>
</dbReference>
<feature type="domain" description="C2H2-type" evidence="9">
    <location>
        <begin position="215"/>
        <end position="242"/>
    </location>
</feature>
<evidence type="ECO:0000313" key="10">
    <source>
        <dbReference type="EMBL" id="KAJ4395941.1"/>
    </source>
</evidence>
<comment type="caution">
    <text evidence="10">The sequence shown here is derived from an EMBL/GenBank/DDBJ whole genome shotgun (WGS) entry which is preliminary data.</text>
</comment>
<evidence type="ECO:0000256" key="4">
    <source>
        <dbReference type="ARBA" id="ARBA00022771"/>
    </source>
</evidence>
<dbReference type="GO" id="GO:0006351">
    <property type="term" value="P:DNA-templated transcription"/>
    <property type="evidence" value="ECO:0007669"/>
    <property type="project" value="InterPro"/>
</dbReference>
<dbReference type="Pfam" id="PF00096">
    <property type="entry name" value="zf-C2H2"/>
    <property type="match status" value="1"/>
</dbReference>
<keyword evidence="11" id="KW-1185">Reference proteome</keyword>
<gene>
    <name evidence="10" type="ORF">N0V93_000157</name>
</gene>
<sequence length="1139" mass="124752">MSSLQSIMNLDDDQQESSSLDKKNKDQATPASGFRRQDPSRSTSSTQVTSSHSPYSTTPSVPTITIPVTEGSQVYYPSQQLLDVDPSPSSSVQQGKRPAESSSATPTLSAASSGPGDRRRQSSTSVDSMDQYGYASSSSMGGGSGGGFPPNHPRRPMGTSPSPEVPVRYTPITGRVSRAKKGVPVHICESCNPPKTFTRAEHLRRHQLSHQQPRFPCDRCDRAFHRQDLLTRHQQRHNQEGGDQISQAGDDSRRGSGASGASAPMNEGSRQPYHAQSRGYERTSTTPSMSVMDLTPGTPPPGNQAMSPPSGAGDAYRPASGPDNYVLDIPPLAQPENSMEASPDPPAFRAVDDTMIPRTAPMPLYVSTRGLSISAALHTSLDNPPDLVPTTEYSPWTSASEFEGTYSTPHGRVSQRRSLRHISQDSLGWHTNPDFLTAFPNAARHEISTSGGLETMAATQYYVSNGFSVSPHMAPVPLNAYNSMLDGSMMPDYADDNSQTLLDPLIGGHHSLNHQRSSSVRSQTAEISIATSGQKADSLVTPAPLPLRIDPMAQGRQKNYVVGNEKQDGQIGALGNAVDSYWKGDSPDGSGFLTGVGPKPTCGIGAMTTLTPLPRSVRNAIPSYIDIYWERFHAFYPIIHRQAFEEHGEDVLSCAMAAIATQFSNYQEDRIRGAQLHDYAWQEAKRYAQMNLQTMQAILLCELFTRFRGRKAVVRPSKLFEHVYSRVLYQRSDLRDRALPSNAASFDHQIPMEIQLDKENQWRTWIEAEGRRRVLAACFIFDNHAAMFHESSRAKGNIDISTIPLTGHNDTLWSAHSADEWLKILHNDPAAGRVQFMPSLDSLTPEQVAQYNVFDRSVILNAVALSLPRRDSQRTSTSRDGGQEHISADDLRTPTISSYAARTLKGMKPDDRLCHLFSLVNATTPDIYVALHHTPLHDLLAVSGETWVFSQKVLRSLTFVEHQKRLKAWIEGRSSTSPTSPSSPTAASLEGMSSVKATIHAARALVGYFNRSVEASNGVTPYVTCISNYWGMYLCALIIWAFGQKAVKNSSSGSIVSPVSTKGHFMSEDDAVAWLRGVADSSMPDTVGRAKGRREASTVIVSMVKRRLEADCVGGRSRLYVDAVGVLKKLEEDVNCRWF</sequence>
<dbReference type="OrthoDB" id="6077919at2759"/>
<evidence type="ECO:0000313" key="11">
    <source>
        <dbReference type="Proteomes" id="UP001140453"/>
    </source>
</evidence>
<dbReference type="PANTHER" id="PTHR40626">
    <property type="entry name" value="MIP31509P"/>
    <property type="match status" value="1"/>
</dbReference>
<keyword evidence="4 7" id="KW-0863">Zinc-finger</keyword>
<dbReference type="InterPro" id="IPR051059">
    <property type="entry name" value="VerF-like"/>
</dbReference>
<feature type="region of interest" description="Disordered" evidence="8">
    <location>
        <begin position="233"/>
        <end position="344"/>
    </location>
</feature>
<dbReference type="GO" id="GO:0008270">
    <property type="term" value="F:zinc ion binding"/>
    <property type="evidence" value="ECO:0007669"/>
    <property type="project" value="UniProtKB-KW"/>
</dbReference>
<dbReference type="GO" id="GO:0000981">
    <property type="term" value="F:DNA-binding transcription factor activity, RNA polymerase II-specific"/>
    <property type="evidence" value="ECO:0007669"/>
    <property type="project" value="InterPro"/>
</dbReference>
<dbReference type="PROSITE" id="PS50157">
    <property type="entry name" value="ZINC_FINGER_C2H2_2"/>
    <property type="match status" value="1"/>
</dbReference>
<evidence type="ECO:0000256" key="1">
    <source>
        <dbReference type="ARBA" id="ARBA00004123"/>
    </source>
</evidence>
<dbReference type="Pfam" id="PF04082">
    <property type="entry name" value="Fungal_trans"/>
    <property type="match status" value="1"/>
</dbReference>
<keyword evidence="2" id="KW-0479">Metal-binding</keyword>
<evidence type="ECO:0000256" key="6">
    <source>
        <dbReference type="ARBA" id="ARBA00023242"/>
    </source>
</evidence>
<dbReference type="InterPro" id="IPR013087">
    <property type="entry name" value="Znf_C2H2_type"/>
</dbReference>
<feature type="compositionally biased region" description="Polar residues" evidence="8">
    <location>
        <begin position="70"/>
        <end position="94"/>
    </location>
</feature>
<dbReference type="Gene3D" id="3.30.160.60">
    <property type="entry name" value="Classic Zinc Finger"/>
    <property type="match status" value="1"/>
</dbReference>
<accession>A0A9W8Z123</accession>
<keyword evidence="5" id="KW-0862">Zinc</keyword>
<evidence type="ECO:0000259" key="9">
    <source>
        <dbReference type="PROSITE" id="PS50157"/>
    </source>
</evidence>
<feature type="compositionally biased region" description="Low complexity" evidence="8">
    <location>
        <begin position="100"/>
        <end position="113"/>
    </location>
</feature>
<proteinExistence type="predicted"/>
<name>A0A9W8Z123_9PEZI</name>
<keyword evidence="3" id="KW-0677">Repeat</keyword>
<feature type="region of interest" description="Disordered" evidence="8">
    <location>
        <begin position="1"/>
        <end position="178"/>
    </location>
</feature>
<evidence type="ECO:0000256" key="8">
    <source>
        <dbReference type="SAM" id="MobiDB-lite"/>
    </source>
</evidence>
<feature type="compositionally biased region" description="Low complexity" evidence="8">
    <location>
        <begin position="40"/>
        <end position="69"/>
    </location>
</feature>
<dbReference type="GO" id="GO:0005634">
    <property type="term" value="C:nucleus"/>
    <property type="evidence" value="ECO:0007669"/>
    <property type="project" value="UniProtKB-SubCell"/>
</dbReference>
<comment type="subcellular location">
    <subcellularLocation>
        <location evidence="1">Nucleus</location>
    </subcellularLocation>
</comment>
<dbReference type="AlphaFoldDB" id="A0A9W8Z123"/>
<dbReference type="SMART" id="SM00355">
    <property type="entry name" value="ZnF_C2H2"/>
    <property type="match status" value="2"/>
</dbReference>
<dbReference type="PROSITE" id="PS00028">
    <property type="entry name" value="ZINC_FINGER_C2H2_1"/>
    <property type="match status" value="1"/>
</dbReference>
<dbReference type="InterPro" id="IPR036236">
    <property type="entry name" value="Znf_C2H2_sf"/>
</dbReference>
<dbReference type="Proteomes" id="UP001140453">
    <property type="component" value="Unassembled WGS sequence"/>
</dbReference>
<evidence type="ECO:0000256" key="5">
    <source>
        <dbReference type="ARBA" id="ARBA00022833"/>
    </source>
</evidence>
<dbReference type="SUPFAM" id="SSF57667">
    <property type="entry name" value="beta-beta-alpha zinc fingers"/>
    <property type="match status" value="1"/>
</dbReference>
<reference evidence="10" key="1">
    <citation type="submission" date="2022-10" db="EMBL/GenBank/DDBJ databases">
        <title>Tapping the CABI collections for fungal endophytes: first genome assemblies for Collariella, Neodidymelliopsis, Ascochyta clinopodiicola, Didymella pomorum, Didymosphaeria variabile, Neocosmospora piperis and Neocucurbitaria cava.</title>
        <authorList>
            <person name="Hill R."/>
        </authorList>
    </citation>
    <scope>NUCLEOTIDE SEQUENCE</scope>
    <source>
        <strain evidence="10">IMI 355082</strain>
    </source>
</reference>
<dbReference type="CDD" id="cd12148">
    <property type="entry name" value="fungal_TF_MHR"/>
    <property type="match status" value="1"/>
</dbReference>
<evidence type="ECO:0000256" key="7">
    <source>
        <dbReference type="PROSITE-ProRule" id="PRU00042"/>
    </source>
</evidence>
<protein>
    <recommendedName>
        <fullName evidence="9">C2H2-type domain-containing protein</fullName>
    </recommendedName>
</protein>
<dbReference type="InterPro" id="IPR007219">
    <property type="entry name" value="XnlR_reg_dom"/>
</dbReference>
<keyword evidence="6" id="KW-0539">Nucleus</keyword>
<organism evidence="10 11">
    <name type="scientific">Gnomoniopsis smithogilvyi</name>
    <dbReference type="NCBI Taxonomy" id="1191159"/>
    <lineage>
        <taxon>Eukaryota</taxon>
        <taxon>Fungi</taxon>
        <taxon>Dikarya</taxon>
        <taxon>Ascomycota</taxon>
        <taxon>Pezizomycotina</taxon>
        <taxon>Sordariomycetes</taxon>
        <taxon>Sordariomycetidae</taxon>
        <taxon>Diaporthales</taxon>
        <taxon>Gnomoniaceae</taxon>
        <taxon>Gnomoniopsis</taxon>
    </lineage>
</organism>
<dbReference type="GO" id="GO:0000785">
    <property type="term" value="C:chromatin"/>
    <property type="evidence" value="ECO:0007669"/>
    <property type="project" value="TreeGrafter"/>
</dbReference>
<dbReference type="GO" id="GO:0000978">
    <property type="term" value="F:RNA polymerase II cis-regulatory region sequence-specific DNA binding"/>
    <property type="evidence" value="ECO:0007669"/>
    <property type="project" value="InterPro"/>
</dbReference>
<dbReference type="PANTHER" id="PTHR40626:SF30">
    <property type="entry name" value="FINGER DOMAIN PROTEIN, PUTATIVE (AFU_ORTHOLOGUE AFUA_4G13600)-RELATED"/>
    <property type="match status" value="1"/>
</dbReference>